<protein>
    <submittedName>
        <fullName evidence="1">Uncharacterized protein</fullName>
    </submittedName>
</protein>
<name>A0A8H3GRV3_9AGAM</name>
<proteinExistence type="predicted"/>
<evidence type="ECO:0000313" key="1">
    <source>
        <dbReference type="EMBL" id="CAE6464712.1"/>
    </source>
</evidence>
<comment type="caution">
    <text evidence="1">The sequence shown here is derived from an EMBL/GenBank/DDBJ whole genome shotgun (WGS) entry which is preliminary data.</text>
</comment>
<dbReference type="AlphaFoldDB" id="A0A8H3GRV3"/>
<evidence type="ECO:0000313" key="2">
    <source>
        <dbReference type="Proteomes" id="UP000663888"/>
    </source>
</evidence>
<organism evidence="1 2">
    <name type="scientific">Rhizoctonia solani</name>
    <dbReference type="NCBI Taxonomy" id="456999"/>
    <lineage>
        <taxon>Eukaryota</taxon>
        <taxon>Fungi</taxon>
        <taxon>Dikarya</taxon>
        <taxon>Basidiomycota</taxon>
        <taxon>Agaricomycotina</taxon>
        <taxon>Agaricomycetes</taxon>
        <taxon>Cantharellales</taxon>
        <taxon>Ceratobasidiaceae</taxon>
        <taxon>Rhizoctonia</taxon>
    </lineage>
</organism>
<accession>A0A8H3GRV3</accession>
<dbReference type="Proteomes" id="UP000663888">
    <property type="component" value="Unassembled WGS sequence"/>
</dbReference>
<sequence>MHLVMRHQGQPSKAEPFWQESASYLVICALSRVYNNLPASTGDLPSCGVASRSTDGLRAIINHCNRSRDTPFAIDLRFLTWIGFSEVLSNPSRYGLDEHEAFQRMFSTWNADGRNEVNRYIEALYNSFPPYERSSGITDLKDMKVSPYLRAIEQVFKVAQLDNPTELVYIFVVEMMCRVKSDSIQELYMA</sequence>
<reference evidence="1" key="1">
    <citation type="submission" date="2021-01" db="EMBL/GenBank/DDBJ databases">
        <authorList>
            <person name="Kaushik A."/>
        </authorList>
    </citation>
    <scope>NUCLEOTIDE SEQUENCE</scope>
    <source>
        <strain evidence="1">AG4-R118</strain>
    </source>
</reference>
<dbReference type="EMBL" id="CAJMWX010001064">
    <property type="protein sequence ID" value="CAE6464712.1"/>
    <property type="molecule type" value="Genomic_DNA"/>
</dbReference>
<gene>
    <name evidence="1" type="ORF">RDB_LOCUS96588</name>
</gene>